<organism evidence="1 2">
    <name type="scientific">Candidatus Pantoea communis</name>
    <dbReference type="NCBI Taxonomy" id="2608354"/>
    <lineage>
        <taxon>Bacteria</taxon>
        <taxon>Pseudomonadati</taxon>
        <taxon>Pseudomonadota</taxon>
        <taxon>Gammaproteobacteria</taxon>
        <taxon>Enterobacterales</taxon>
        <taxon>Erwiniaceae</taxon>
        <taxon>Pantoea</taxon>
    </lineage>
</organism>
<sequence length="104" mass="11637">MYKATKYYVCDHARRGLLLHTAGCEQLPGIDSRAFIGSMYNHSQALTVAAAQYTNVHYCPCCITVNETTEPEKSKAAMPALCRATKPKRKKPVKIVEPVRHFPL</sequence>
<dbReference type="EMBL" id="VWXC01000017">
    <property type="protein sequence ID" value="NIG21045.1"/>
    <property type="molecule type" value="Genomic_DNA"/>
</dbReference>
<keyword evidence="2" id="KW-1185">Reference proteome</keyword>
<name>A0ABX0RTX4_9GAMM</name>
<comment type="caution">
    <text evidence="1">The sequence shown here is derived from an EMBL/GenBank/DDBJ whole genome shotgun (WGS) entry which is preliminary data.</text>
</comment>
<proteinExistence type="predicted"/>
<evidence type="ECO:0000313" key="2">
    <source>
        <dbReference type="Proteomes" id="UP001515780"/>
    </source>
</evidence>
<dbReference type="RefSeq" id="WP_166935376.1">
    <property type="nucleotide sequence ID" value="NZ_VWXC01000017.1"/>
</dbReference>
<dbReference type="Proteomes" id="UP001515780">
    <property type="component" value="Unassembled WGS sequence"/>
</dbReference>
<protein>
    <submittedName>
        <fullName evidence="1">Uncharacterized protein</fullName>
    </submittedName>
</protein>
<accession>A0ABX0RTX4</accession>
<evidence type="ECO:0000313" key="1">
    <source>
        <dbReference type="EMBL" id="NIG21045.1"/>
    </source>
</evidence>
<reference evidence="1 2" key="1">
    <citation type="journal article" date="2019" name="bioRxiv">
        <title>Bacteria contribute to plant secondary compound degradation in a generalist herbivore system.</title>
        <authorList>
            <person name="Francoeur C.B."/>
            <person name="Khadempour L."/>
            <person name="Moreira-Soto R.D."/>
            <person name="Gotting K."/>
            <person name="Book A.J."/>
            <person name="Pinto-Tomas A.A."/>
            <person name="Keefover-Ring K."/>
            <person name="Currie C.R."/>
        </authorList>
    </citation>
    <scope>NUCLEOTIDE SEQUENCE [LARGE SCALE GENOMIC DNA]</scope>
    <source>
        <strain evidence="1">Al-1710</strain>
    </source>
</reference>
<gene>
    <name evidence="1" type="ORF">F3J37_20420</name>
</gene>